<dbReference type="InterPro" id="IPR056926">
    <property type="entry name" value="FLQE3_permease"/>
</dbReference>
<dbReference type="RefSeq" id="WP_248904317.1">
    <property type="nucleotide sequence ID" value="NZ_CP109979.1"/>
</dbReference>
<protein>
    <submittedName>
        <fullName evidence="2">ABC transporter permease</fullName>
    </submittedName>
</protein>
<feature type="transmembrane region" description="Helical" evidence="1">
    <location>
        <begin position="482"/>
        <end position="509"/>
    </location>
</feature>
<keyword evidence="3" id="KW-1185">Reference proteome</keyword>
<keyword evidence="1" id="KW-0812">Transmembrane</keyword>
<name>A0ABD5YHB3_9EURY</name>
<organism evidence="2 3">
    <name type="scientific">Halocatena marina</name>
    <dbReference type="NCBI Taxonomy" id="2934937"/>
    <lineage>
        <taxon>Archaea</taxon>
        <taxon>Methanobacteriati</taxon>
        <taxon>Methanobacteriota</taxon>
        <taxon>Stenosarchaea group</taxon>
        <taxon>Halobacteria</taxon>
        <taxon>Halobacteriales</taxon>
        <taxon>Natronomonadaceae</taxon>
        <taxon>Halocatena</taxon>
    </lineage>
</organism>
<feature type="transmembrane region" description="Helical" evidence="1">
    <location>
        <begin position="37"/>
        <end position="58"/>
    </location>
</feature>
<feature type="transmembrane region" description="Helical" evidence="1">
    <location>
        <begin position="376"/>
        <end position="402"/>
    </location>
</feature>
<feature type="transmembrane region" description="Helical" evidence="1">
    <location>
        <begin position="220"/>
        <end position="240"/>
    </location>
</feature>
<dbReference type="Proteomes" id="UP001596417">
    <property type="component" value="Unassembled WGS sequence"/>
</dbReference>
<feature type="transmembrane region" description="Helical" evidence="1">
    <location>
        <begin position="295"/>
        <end position="321"/>
    </location>
</feature>
<dbReference type="GeneID" id="76198294"/>
<feature type="transmembrane region" description="Helical" evidence="1">
    <location>
        <begin position="108"/>
        <end position="131"/>
    </location>
</feature>
<dbReference type="Pfam" id="PF24686">
    <property type="entry name" value="FLQE3_permease"/>
    <property type="match status" value="1"/>
</dbReference>
<feature type="transmembrane region" description="Helical" evidence="1">
    <location>
        <begin position="443"/>
        <end position="462"/>
    </location>
</feature>
<evidence type="ECO:0000256" key="1">
    <source>
        <dbReference type="SAM" id="Phobius"/>
    </source>
</evidence>
<dbReference type="AlphaFoldDB" id="A0ABD5YHB3"/>
<sequence>MNRAVPTADSECSHQQSSEPGALVSMLWWDLKLQIRYGFYTVYAVMVALYVIGVLSLPASARATAVTLVILSDPVFIGFLFTGALVLFEKRDGVLDALVVSPLSSRAYLASKTLSLTLLGVLTSFVIAVSVHGLQFDIGLYLFGVVLSCMLFVLIGIVAVARFNTINAYMMAAVVYLLPTALPLLELIGITHPVLYLIPTEATLLLLGSAFGAFDPLPMWELAYAVGYLLLWIGGTAVLADRAFERHIVQGVTTGENSGSTVSVPDITQIFEGRRFGAVGSLALSDLRNWLRDPLLTYILILPFFYALLARFVIPVITAWLAPGFDLVPYYPMVFGLFFSMPSFTVGMAIGLLILEEKEENILAGLWTTPLTSRGYLAYRGISVVLISFISTVLVAPLIGLVNLSAQVVLLTAAVGSLWAICVAFIISSFAANTVEGIAVSKFVAFSLMIPLFAIAIVPEPLQFLAGTVPIYWPLKVIVDGAVGASSVTMLGYIAIGIVTHALYIGIFVRHFDPSV</sequence>
<feature type="transmembrane region" description="Helical" evidence="1">
    <location>
        <begin position="65"/>
        <end position="88"/>
    </location>
</feature>
<accession>A0ABD5YHB3</accession>
<evidence type="ECO:0000313" key="2">
    <source>
        <dbReference type="EMBL" id="MFC7188744.1"/>
    </source>
</evidence>
<dbReference type="EMBL" id="JBHTAX010000001">
    <property type="protein sequence ID" value="MFC7188744.1"/>
    <property type="molecule type" value="Genomic_DNA"/>
</dbReference>
<feature type="transmembrane region" description="Helical" evidence="1">
    <location>
        <begin position="333"/>
        <end position="355"/>
    </location>
</feature>
<keyword evidence="1" id="KW-0472">Membrane</keyword>
<reference evidence="2 3" key="1">
    <citation type="journal article" date="2019" name="Int. J. Syst. Evol. Microbiol.">
        <title>The Global Catalogue of Microorganisms (GCM) 10K type strain sequencing project: providing services to taxonomists for standard genome sequencing and annotation.</title>
        <authorList>
            <consortium name="The Broad Institute Genomics Platform"/>
            <consortium name="The Broad Institute Genome Sequencing Center for Infectious Disease"/>
            <person name="Wu L."/>
            <person name="Ma J."/>
        </authorList>
    </citation>
    <scope>NUCLEOTIDE SEQUENCE [LARGE SCALE GENOMIC DNA]</scope>
    <source>
        <strain evidence="2 3">RDMS1</strain>
    </source>
</reference>
<comment type="caution">
    <text evidence="2">The sequence shown here is derived from an EMBL/GenBank/DDBJ whole genome shotgun (WGS) entry which is preliminary data.</text>
</comment>
<feature type="transmembrane region" description="Helical" evidence="1">
    <location>
        <begin position="166"/>
        <end position="187"/>
    </location>
</feature>
<feature type="transmembrane region" description="Helical" evidence="1">
    <location>
        <begin position="138"/>
        <end position="160"/>
    </location>
</feature>
<keyword evidence="1" id="KW-1133">Transmembrane helix</keyword>
<evidence type="ECO:0000313" key="3">
    <source>
        <dbReference type="Proteomes" id="UP001596417"/>
    </source>
</evidence>
<gene>
    <name evidence="2" type="ORF">ACFQL7_01995</name>
</gene>
<feature type="transmembrane region" description="Helical" evidence="1">
    <location>
        <begin position="408"/>
        <end position="431"/>
    </location>
</feature>
<proteinExistence type="predicted"/>